<evidence type="ECO:0000256" key="1">
    <source>
        <dbReference type="SAM" id="MobiDB-lite"/>
    </source>
</evidence>
<feature type="compositionally biased region" description="Low complexity" evidence="1">
    <location>
        <begin position="1"/>
        <end position="12"/>
    </location>
</feature>
<protein>
    <submittedName>
        <fullName evidence="2">Uncharacterized protein</fullName>
    </submittedName>
</protein>
<feature type="compositionally biased region" description="Basic and acidic residues" evidence="1">
    <location>
        <begin position="35"/>
        <end position="59"/>
    </location>
</feature>
<sequence length="67" mass="6953">MAVVDADPADAALDGDRADADRASGDEDDVPRLQQDADRAGGERGEDRAPGVERRRGGSEARNASAC</sequence>
<accession>A0ABN0HKQ3</accession>
<gene>
    <name evidence="2" type="ORF">C241_14848</name>
</gene>
<dbReference type="EMBL" id="AMQQ01000021">
    <property type="protein sequence ID" value="EKJ95052.1"/>
    <property type="molecule type" value="Genomic_DNA"/>
</dbReference>
<feature type="region of interest" description="Disordered" evidence="1">
    <location>
        <begin position="1"/>
        <end position="67"/>
    </location>
</feature>
<organism evidence="2 3">
    <name type="scientific">Bradyrhizobium lupini HPC(L)</name>
    <dbReference type="NCBI Taxonomy" id="1229491"/>
    <lineage>
        <taxon>Bacteria</taxon>
        <taxon>Pseudomonadati</taxon>
        <taxon>Pseudomonadota</taxon>
        <taxon>Alphaproteobacteria</taxon>
        <taxon>Hyphomicrobiales</taxon>
        <taxon>Nitrobacteraceae</taxon>
        <taxon>Bradyrhizobium</taxon>
    </lineage>
</organism>
<comment type="caution">
    <text evidence="2">The sequence shown here is derived from an EMBL/GenBank/DDBJ whole genome shotgun (WGS) entry which is preliminary data.</text>
</comment>
<name>A0ABN0HKQ3_RHILU</name>
<feature type="compositionally biased region" description="Basic and acidic residues" evidence="1">
    <location>
        <begin position="14"/>
        <end position="25"/>
    </location>
</feature>
<reference evidence="2 3" key="1">
    <citation type="journal article" date="2013" name="Genome Announc.">
        <title>Genome Sequence of Rhizobium lupini HPC(L) Isolated from Saline Desert Soil, Kutch (Gujarat).</title>
        <authorList>
            <person name="Agarwal L."/>
            <person name="Purohit H.J."/>
        </authorList>
    </citation>
    <scope>NUCLEOTIDE SEQUENCE [LARGE SCALE GENOMIC DNA]</scope>
    <source>
        <strain evidence="3">HPC(L)</strain>
    </source>
</reference>
<proteinExistence type="predicted"/>
<dbReference type="Proteomes" id="UP000017668">
    <property type="component" value="Unassembled WGS sequence"/>
</dbReference>
<evidence type="ECO:0000313" key="3">
    <source>
        <dbReference type="Proteomes" id="UP000017668"/>
    </source>
</evidence>
<keyword evidence="3" id="KW-1185">Reference proteome</keyword>
<evidence type="ECO:0000313" key="2">
    <source>
        <dbReference type="EMBL" id="EKJ95052.1"/>
    </source>
</evidence>